<protein>
    <recommendedName>
        <fullName evidence="3">DUF2971 domain-containing protein</fullName>
    </recommendedName>
</protein>
<accession>A0A1T4LDA6</accession>
<sequence>MKNINTETVYHYTSPEGVYQILKSKSLRFTDCQYLNDSGEISYIERLFKEEYCRILRNRSEEISIPKFVNQIFQSRFGEDRLFFGENKNGDNEFSIKKYRYYVLCASSDFDSSSMWSYYIKNNSYYGYNLGIEIATLKKCFENSSQNLDIELLSDKVVYDELEQRKIIFNKLNELFQNLDKSTELLDENKEDRRLINDFVEGIEEFINIKKLFFKNPAFSSEKEYRFVLKIPEKFDGNNCFNLDYRVGKSGIITPFITWFFGLNEKELMFKQITFAPMIEIVLARESFRRFLATSVYENIKFVNSSMNVRF</sequence>
<dbReference type="Proteomes" id="UP000243297">
    <property type="component" value="Unassembled WGS sequence"/>
</dbReference>
<dbReference type="OrthoDB" id="3034312at2"/>
<dbReference type="InterPro" id="IPR021352">
    <property type="entry name" value="DUF2971"/>
</dbReference>
<evidence type="ECO:0000313" key="2">
    <source>
        <dbReference type="Proteomes" id="UP000243297"/>
    </source>
</evidence>
<proteinExistence type="predicted"/>
<gene>
    <name evidence="1" type="ORF">SAMN02745191_0837</name>
</gene>
<reference evidence="2" key="1">
    <citation type="submission" date="2017-02" db="EMBL/GenBank/DDBJ databases">
        <authorList>
            <person name="Varghese N."/>
            <person name="Submissions S."/>
        </authorList>
    </citation>
    <scope>NUCLEOTIDE SEQUENCE [LARGE SCALE GENOMIC DNA]</scope>
    <source>
        <strain evidence="2">ATCC 25662</strain>
    </source>
</reference>
<dbReference type="AlphaFoldDB" id="A0A1T4LDA6"/>
<dbReference type="RefSeq" id="WP_078711268.1">
    <property type="nucleotide sequence ID" value="NZ_FUWY01000002.1"/>
</dbReference>
<dbReference type="EMBL" id="FUWY01000002">
    <property type="protein sequence ID" value="SJZ52695.1"/>
    <property type="molecule type" value="Genomic_DNA"/>
</dbReference>
<organism evidence="1 2">
    <name type="scientific">Anaerorhabdus furcosa</name>
    <dbReference type="NCBI Taxonomy" id="118967"/>
    <lineage>
        <taxon>Bacteria</taxon>
        <taxon>Bacillati</taxon>
        <taxon>Bacillota</taxon>
        <taxon>Erysipelotrichia</taxon>
        <taxon>Erysipelotrichales</taxon>
        <taxon>Erysipelotrichaceae</taxon>
        <taxon>Anaerorhabdus</taxon>
    </lineage>
</organism>
<dbReference type="Pfam" id="PF11185">
    <property type="entry name" value="DUF2971"/>
    <property type="match status" value="1"/>
</dbReference>
<name>A0A1T4LDA6_9FIRM</name>
<evidence type="ECO:0008006" key="3">
    <source>
        <dbReference type="Google" id="ProtNLM"/>
    </source>
</evidence>
<keyword evidence="2" id="KW-1185">Reference proteome</keyword>
<evidence type="ECO:0000313" key="1">
    <source>
        <dbReference type="EMBL" id="SJZ52695.1"/>
    </source>
</evidence>